<reference evidence="1 2" key="1">
    <citation type="submission" date="2019-10" db="EMBL/GenBank/DDBJ databases">
        <authorList>
            <person name="Karimi E."/>
        </authorList>
    </citation>
    <scope>NUCLEOTIDE SEQUENCE [LARGE SCALE GENOMIC DNA]</scope>
    <source>
        <strain evidence="1">Maribacter sp. 151</strain>
    </source>
</reference>
<dbReference type="EMBL" id="CABWLR010000006">
    <property type="protein sequence ID" value="VXC14875.1"/>
    <property type="molecule type" value="Genomic_DNA"/>
</dbReference>
<name>A0A653W8B0_9FLAO</name>
<keyword evidence="2" id="KW-1185">Reference proteome</keyword>
<accession>A0A653W8B0</accession>
<dbReference type="AlphaFoldDB" id="A0A653W8B0"/>
<sequence length="56" mass="6734">MSKNPYFTTISRLLLSKSYSVAYTLIKQIYLLKYNTLEKYICNDFSEILQNYLLRN</sequence>
<dbReference type="Proteomes" id="UP000430202">
    <property type="component" value="Unassembled WGS sequence"/>
</dbReference>
<gene>
    <name evidence="1" type="ORF">MARI151_60173</name>
</gene>
<evidence type="ECO:0000313" key="2">
    <source>
        <dbReference type="Proteomes" id="UP000430202"/>
    </source>
</evidence>
<organism evidence="1 2">
    <name type="scientific">Maribacter litoralis</name>
    <dbReference type="NCBI Taxonomy" id="2059726"/>
    <lineage>
        <taxon>Bacteria</taxon>
        <taxon>Pseudomonadati</taxon>
        <taxon>Bacteroidota</taxon>
        <taxon>Flavobacteriia</taxon>
        <taxon>Flavobacteriales</taxon>
        <taxon>Flavobacteriaceae</taxon>
        <taxon>Maribacter</taxon>
    </lineage>
</organism>
<protein>
    <submittedName>
        <fullName evidence="1">Uncharacterized protein</fullName>
    </submittedName>
</protein>
<evidence type="ECO:0000313" key="1">
    <source>
        <dbReference type="EMBL" id="VXC14875.1"/>
    </source>
</evidence>
<proteinExistence type="predicted"/>